<protein>
    <recommendedName>
        <fullName evidence="3">Carboxylesterase type B domain-containing protein</fullName>
    </recommendedName>
</protein>
<reference evidence="2" key="1">
    <citation type="submission" date="2020-01" db="EMBL/GenBank/DDBJ databases">
        <title>Draft genome sequence of the Termite Coptotermes fromosanus.</title>
        <authorList>
            <person name="Itakura S."/>
            <person name="Yosikawa Y."/>
            <person name="Umezawa K."/>
        </authorList>
    </citation>
    <scope>NUCLEOTIDE SEQUENCE [LARGE SCALE GENOMIC DNA]</scope>
</reference>
<dbReference type="Gene3D" id="3.40.50.1820">
    <property type="entry name" value="alpha/beta hydrolase"/>
    <property type="match status" value="1"/>
</dbReference>
<dbReference type="OrthoDB" id="3200163at2759"/>
<gene>
    <name evidence="1" type="ORF">Cfor_10305</name>
</gene>
<dbReference type="InterPro" id="IPR029058">
    <property type="entry name" value="AB_hydrolase_fold"/>
</dbReference>
<evidence type="ECO:0008006" key="3">
    <source>
        <dbReference type="Google" id="ProtNLM"/>
    </source>
</evidence>
<keyword evidence="2" id="KW-1185">Reference proteome</keyword>
<evidence type="ECO:0000313" key="2">
    <source>
        <dbReference type="Proteomes" id="UP000502823"/>
    </source>
</evidence>
<comment type="caution">
    <text evidence="1">The sequence shown here is derived from an EMBL/GenBank/DDBJ whole genome shotgun (WGS) entry which is preliminary data.</text>
</comment>
<dbReference type="EMBL" id="BLKM01011926">
    <property type="protein sequence ID" value="GFG34946.1"/>
    <property type="molecule type" value="Genomic_DNA"/>
</dbReference>
<name>A0A6L2PR86_COPFO</name>
<accession>A0A6L2PR86</accession>
<proteinExistence type="predicted"/>
<dbReference type="SUPFAM" id="SSF53474">
    <property type="entry name" value="alpha/beta-Hydrolases"/>
    <property type="match status" value="1"/>
</dbReference>
<sequence length="179" mass="20468">FISTLTGIDYLNSHFEDVGRNSFFLNESVSEDLISETWRKVTDFYLGSDHVVSPANVHNIINAATDRFMQHNIQKSVELHLQSGHDSVYLYNQGYRGKYSVLPKTRYGNTRYDLETPPQGVVWPTAGANESAITYYVLDHAPPPAEPIYGVRPLRISVVPDKFKDRMDFWDSLPLKENQ</sequence>
<dbReference type="Proteomes" id="UP000502823">
    <property type="component" value="Unassembled WGS sequence"/>
</dbReference>
<organism evidence="1 2">
    <name type="scientific">Coptotermes formosanus</name>
    <name type="common">Formosan subterranean termite</name>
    <dbReference type="NCBI Taxonomy" id="36987"/>
    <lineage>
        <taxon>Eukaryota</taxon>
        <taxon>Metazoa</taxon>
        <taxon>Ecdysozoa</taxon>
        <taxon>Arthropoda</taxon>
        <taxon>Hexapoda</taxon>
        <taxon>Insecta</taxon>
        <taxon>Pterygota</taxon>
        <taxon>Neoptera</taxon>
        <taxon>Polyneoptera</taxon>
        <taxon>Dictyoptera</taxon>
        <taxon>Blattodea</taxon>
        <taxon>Blattoidea</taxon>
        <taxon>Termitoidae</taxon>
        <taxon>Rhinotermitidae</taxon>
        <taxon>Coptotermes</taxon>
    </lineage>
</organism>
<dbReference type="AlphaFoldDB" id="A0A6L2PR86"/>
<feature type="non-terminal residue" evidence="1">
    <location>
        <position position="1"/>
    </location>
</feature>
<evidence type="ECO:0000313" key="1">
    <source>
        <dbReference type="EMBL" id="GFG34946.1"/>
    </source>
</evidence>
<dbReference type="InParanoid" id="A0A6L2PR86"/>